<proteinExistence type="predicted"/>
<keyword evidence="2" id="KW-1185">Reference proteome</keyword>
<dbReference type="Proteomes" id="UP000327157">
    <property type="component" value="Chromosome 9"/>
</dbReference>
<name>A0A5N5GDQ4_9ROSA</name>
<evidence type="ECO:0000313" key="2">
    <source>
        <dbReference type="Proteomes" id="UP000327157"/>
    </source>
</evidence>
<evidence type="ECO:0000313" key="1">
    <source>
        <dbReference type="EMBL" id="KAB2613595.1"/>
    </source>
</evidence>
<comment type="caution">
    <text evidence="1">The sequence shown here is derived from an EMBL/GenBank/DDBJ whole genome shotgun (WGS) entry which is preliminary data.</text>
</comment>
<accession>A0A5N5GDQ4</accession>
<protein>
    <submittedName>
        <fullName evidence="1">Uncharacterized protein</fullName>
    </submittedName>
</protein>
<organism evidence="1 2">
    <name type="scientific">Pyrus ussuriensis x Pyrus communis</name>
    <dbReference type="NCBI Taxonomy" id="2448454"/>
    <lineage>
        <taxon>Eukaryota</taxon>
        <taxon>Viridiplantae</taxon>
        <taxon>Streptophyta</taxon>
        <taxon>Embryophyta</taxon>
        <taxon>Tracheophyta</taxon>
        <taxon>Spermatophyta</taxon>
        <taxon>Magnoliopsida</taxon>
        <taxon>eudicotyledons</taxon>
        <taxon>Gunneridae</taxon>
        <taxon>Pentapetalae</taxon>
        <taxon>rosids</taxon>
        <taxon>fabids</taxon>
        <taxon>Rosales</taxon>
        <taxon>Rosaceae</taxon>
        <taxon>Amygdaloideae</taxon>
        <taxon>Maleae</taxon>
        <taxon>Pyrus</taxon>
    </lineage>
</organism>
<reference evidence="1 2" key="1">
    <citation type="submission" date="2019-09" db="EMBL/GenBank/DDBJ databases">
        <authorList>
            <person name="Ou C."/>
        </authorList>
    </citation>
    <scope>NUCLEOTIDE SEQUENCE [LARGE SCALE GENOMIC DNA]</scope>
    <source>
        <strain evidence="1">S2</strain>
        <tissue evidence="1">Leaf</tissue>
    </source>
</reference>
<reference evidence="1 2" key="3">
    <citation type="submission" date="2019-11" db="EMBL/GenBank/DDBJ databases">
        <title>A de novo genome assembly of a pear dwarfing rootstock.</title>
        <authorList>
            <person name="Wang F."/>
            <person name="Wang J."/>
            <person name="Li S."/>
            <person name="Zhang Y."/>
            <person name="Fang M."/>
            <person name="Ma L."/>
            <person name="Zhao Y."/>
            <person name="Jiang S."/>
        </authorList>
    </citation>
    <scope>NUCLEOTIDE SEQUENCE [LARGE SCALE GENOMIC DNA]</scope>
    <source>
        <strain evidence="1">S2</strain>
        <tissue evidence="1">Leaf</tissue>
    </source>
</reference>
<reference evidence="2" key="2">
    <citation type="submission" date="2019-10" db="EMBL/GenBank/DDBJ databases">
        <title>A de novo genome assembly of a pear dwarfing rootstock.</title>
        <authorList>
            <person name="Wang F."/>
            <person name="Wang J."/>
            <person name="Li S."/>
            <person name="Zhang Y."/>
            <person name="Fang M."/>
            <person name="Ma L."/>
            <person name="Zhao Y."/>
            <person name="Jiang S."/>
        </authorList>
    </citation>
    <scope>NUCLEOTIDE SEQUENCE [LARGE SCALE GENOMIC DNA]</scope>
</reference>
<sequence>MGSKWWRRHRWCWRGGGGNVCNGHDNVAIYSRGGDVLVSAVMHKERGGGDDMAMGR</sequence>
<dbReference type="EMBL" id="SMOL01000458">
    <property type="protein sequence ID" value="KAB2613595.1"/>
    <property type="molecule type" value="Genomic_DNA"/>
</dbReference>
<gene>
    <name evidence="1" type="ORF">D8674_035911</name>
</gene>
<dbReference type="AlphaFoldDB" id="A0A5N5GDQ4"/>